<feature type="domain" description="HYDIN/VesB/CFA65-like Ig-like" evidence="8">
    <location>
        <begin position="1106"/>
        <end position="1211"/>
    </location>
</feature>
<feature type="domain" description="HYDIN/VesB/CFA65-like Ig-like" evidence="8">
    <location>
        <begin position="3427"/>
        <end position="3532"/>
    </location>
</feature>
<gene>
    <name evidence="9" type="ORF">BATDEDRAFT_26904</name>
</gene>
<feature type="compositionally biased region" description="Basic and acidic residues" evidence="6">
    <location>
        <begin position="1933"/>
        <end position="1952"/>
    </location>
</feature>
<dbReference type="InterPro" id="IPR013783">
    <property type="entry name" value="Ig-like_fold"/>
</dbReference>
<dbReference type="Gene3D" id="2.60.40.10">
    <property type="entry name" value="Immunoglobulins"/>
    <property type="match status" value="24"/>
</dbReference>
<evidence type="ECO:0000256" key="2">
    <source>
        <dbReference type="ARBA" id="ARBA00004496"/>
    </source>
</evidence>
<dbReference type="InterPro" id="IPR053879">
    <property type="entry name" value="HYDIN_VesB_CFA65-like_Ig"/>
</dbReference>
<dbReference type="EMBL" id="GL882889">
    <property type="protein sequence ID" value="EGF78316.1"/>
    <property type="molecule type" value="Genomic_DNA"/>
</dbReference>
<feature type="compositionally biased region" description="Basic and acidic residues" evidence="6">
    <location>
        <begin position="2154"/>
        <end position="2188"/>
    </location>
</feature>
<dbReference type="GO" id="GO:0005930">
    <property type="term" value="C:axoneme"/>
    <property type="evidence" value="ECO:0000318"/>
    <property type="project" value="GO_Central"/>
</dbReference>
<dbReference type="InterPro" id="IPR027417">
    <property type="entry name" value="P-loop_NTPase"/>
</dbReference>
<feature type="compositionally biased region" description="Polar residues" evidence="6">
    <location>
        <begin position="1768"/>
        <end position="1788"/>
    </location>
</feature>
<feature type="domain" description="HYDIN/VesB/CFA65-like Ig-like" evidence="8">
    <location>
        <begin position="205"/>
        <end position="296"/>
    </location>
</feature>
<evidence type="ECO:0008006" key="11">
    <source>
        <dbReference type="Google" id="ProtNLM"/>
    </source>
</evidence>
<dbReference type="PANTHER" id="PTHR23053:SF0">
    <property type="entry name" value="HYDROCEPHALUS-INDUCING PROTEIN HOMOLOG"/>
    <property type="match status" value="1"/>
</dbReference>
<dbReference type="PANTHER" id="PTHR23053">
    <property type="entry name" value="DLEC1 DELETED IN LUNG AND ESOPHAGEAL CANCER 1"/>
    <property type="match status" value="1"/>
</dbReference>
<evidence type="ECO:0000313" key="10">
    <source>
        <dbReference type="Proteomes" id="UP000007241"/>
    </source>
</evidence>
<dbReference type="GO" id="GO:0003341">
    <property type="term" value="P:cilium movement"/>
    <property type="evidence" value="ECO:0000318"/>
    <property type="project" value="GO_Central"/>
</dbReference>
<feature type="domain" description="Cep192-like" evidence="7">
    <location>
        <begin position="1524"/>
        <end position="1616"/>
    </location>
</feature>
<dbReference type="Gene3D" id="3.40.50.300">
    <property type="entry name" value="P-loop containing nucleotide triphosphate hydrolases"/>
    <property type="match status" value="1"/>
</dbReference>
<keyword evidence="10" id="KW-1185">Reference proteome</keyword>
<dbReference type="InterPro" id="IPR033305">
    <property type="entry name" value="Hydin-like"/>
</dbReference>
<dbReference type="GO" id="GO:1904158">
    <property type="term" value="P:axonemal central apparatus assembly"/>
    <property type="evidence" value="ECO:0000318"/>
    <property type="project" value="GO_Central"/>
</dbReference>
<evidence type="ECO:0000256" key="5">
    <source>
        <dbReference type="ARBA" id="ARBA00023273"/>
    </source>
</evidence>
<dbReference type="Proteomes" id="UP000007241">
    <property type="component" value="Unassembled WGS sequence"/>
</dbReference>
<evidence type="ECO:0000256" key="4">
    <source>
        <dbReference type="ARBA" id="ARBA00023069"/>
    </source>
</evidence>
<evidence type="ECO:0000259" key="8">
    <source>
        <dbReference type="Pfam" id="PF22544"/>
    </source>
</evidence>
<keyword evidence="3" id="KW-0963">Cytoplasm</keyword>
<keyword evidence="4" id="KW-0969">Cilium</keyword>
<feature type="domain" description="HYDIN/VesB/CFA65-like Ig-like" evidence="8">
    <location>
        <begin position="4127"/>
        <end position="4222"/>
    </location>
</feature>
<dbReference type="SUPFAM" id="SSF52540">
    <property type="entry name" value="P-loop containing nucleoside triphosphate hydrolases"/>
    <property type="match status" value="1"/>
</dbReference>
<evidence type="ECO:0000256" key="1">
    <source>
        <dbReference type="ARBA" id="ARBA00004138"/>
    </source>
</evidence>
<dbReference type="OMA" id="PCEWFVQ"/>
<dbReference type="HOGENOM" id="CLU_000116_1_0_1"/>
<reference evidence="9 10" key="1">
    <citation type="submission" date="2009-12" db="EMBL/GenBank/DDBJ databases">
        <title>The draft genome of Batrachochytrium dendrobatidis.</title>
        <authorList>
            <consortium name="US DOE Joint Genome Institute (JGI-PGF)"/>
            <person name="Kuo A."/>
            <person name="Salamov A."/>
            <person name="Schmutz J."/>
            <person name="Lucas S."/>
            <person name="Pitluck S."/>
            <person name="Rosenblum E."/>
            <person name="Stajich J."/>
            <person name="Eisen M."/>
            <person name="Grigoriev I.V."/>
        </authorList>
    </citation>
    <scope>NUCLEOTIDE SEQUENCE [LARGE SCALE GENOMIC DNA]</scope>
    <source>
        <strain evidence="10">JAM81 / FGSC 10211</strain>
    </source>
</reference>
<feature type="region of interest" description="Disordered" evidence="6">
    <location>
        <begin position="2098"/>
        <end position="2188"/>
    </location>
</feature>
<feature type="compositionally biased region" description="Basic and acidic residues" evidence="6">
    <location>
        <begin position="2121"/>
        <end position="2138"/>
    </location>
</feature>
<protein>
    <recommendedName>
        <fullName evidence="11">MSP domain-containing protein</fullName>
    </recommendedName>
</protein>
<evidence type="ECO:0000256" key="3">
    <source>
        <dbReference type="ARBA" id="ARBA00022490"/>
    </source>
</evidence>
<dbReference type="Pfam" id="PF22544">
    <property type="entry name" value="HYDIN_VesB_CFA65-like_Ig"/>
    <property type="match status" value="5"/>
</dbReference>
<evidence type="ECO:0000259" key="7">
    <source>
        <dbReference type="Pfam" id="PF22065"/>
    </source>
</evidence>
<evidence type="ECO:0000256" key="6">
    <source>
        <dbReference type="SAM" id="MobiDB-lite"/>
    </source>
</evidence>
<dbReference type="InterPro" id="IPR054087">
    <property type="entry name" value="Cep192-like_D7"/>
</dbReference>
<dbReference type="RefSeq" id="XP_006681086.1">
    <property type="nucleotide sequence ID" value="XM_006681023.1"/>
</dbReference>
<dbReference type="OrthoDB" id="442692at2759"/>
<sequence length="4736" mass="530529">MKSIAIELADIESISVPLKTPSEFIREYLPNPQNNPVQIIDHAHTSSIVELVWDKESVVRSTDIPFDRPLFRPEPSNITLQNYLPFKTYELVINFRNLDKIHRAPCATTRNLLEDLQTRLSKKRLIKDARCARRISIEPTNSPHFSVHGWKNNSLCSGKVAPGMDVSFIVKFKPEENVDYAYSLVCITEREKFLLPIKTIGARGVLDLPDDVIFGDCPVNYSSVKTLLVRNIGNALAKFDVKVDGPFSITPNTGCIEIGQTMQMDASFLSKKSGSFESSLTITFHTGETVAIRLTGTAENISVKLEKNLLRMENTSITLASSKLIRIFNKSDTMVSYIWKRLANENEDQHERKRQLLYSLNDQRKECDLYAATKDDGPKTDMTCARIIQNQSFSFQNTVFQIEPLSGIIWPGAYSEVKVQFSPLIAGIHEAVAYCQVEGRETRLPLQLKGEALGPVARFSYDLLDLDNIFINTSHTYEVILENKGEIPTHFCLEDVKTIFGSKFSFTPNKGSIGVGEKCVISILFCSNILGNFLEEFCWSLEGTSASLILSFKGTVIGPTFHFEPSVLDFGSISYGFSENRALRLFNTSDIPMSFHLRLIIPDEDLNAINCQLDPSSALIEPLSSIDISVNIDSRSLKSAPFEVLVDIENVGVDMMRLPVFYECVVPEVNIVDTFMDLGDCYLCHGYDQSIKLVNSSNFSASFQLVNQEKDAQSIYTYTSDTIFGVIQPNSSLYVSIKILIKQLGQISFPVGFHIQGRESSPLVVNITANGIGPNIELSNNELNWGKIQVLKKEPLLLCLHNKSPIFADFRCTIHSDSFVFTVHPQSGTISPGQKFEISITAHLDDVVKFTDILKINVQFNGIHEVKLVARGQGTTIVMDEGLRNVDFSNVFSNCECSAQFTVTNKGRRTQTIHWTREENHTQAFRNQDVMSSQVFEIIPPRFVLKPGTQQTVYLRGYFNKEARITEKLICQAMLPKDPSRKIIFESSVTANFVSPLIEMTPNVLKFLSVYTTNERFTSIEKKLALKNTSALSLHMSFKCPQPFYMENKSLALFLKPQESAIVSVFYDSLFNLNRISSKENAKLQISYREHPQKDAIELQSDISFPNLTFSANSLKFGCVGIGKEHRETVWMVNTSTLPVHYQWYFVDPSSQNLPTAISQVFDIQPLLGLLYPGEKQEVEVYFYSQSTDKFNIKALCDVEGGPKYELALQGEASAITFSFDKTCLAYGTQSYQSISEQEIVLTNTGLVQFDYTVTVFSDTQFSSKIMVSPAQGTIIPRGKQKILVRYCPCVPEVSTGCFYIQIAHFEPIEIQVTGVGSFPRLSIDAPRATEHRFDEIASKIRSKSANNLALDVEAETELLLLIEKTWDLIDKLSSEAHQKMPYLKNQGSRFVGSILLFNKWLQLKISKKFKAITMVEFSHVKLAKYVCDYGIIIRNTTSQKSVRIFNNGNQTAILEIDKSVLFGTGFSFEPEKVKALSPGEGVELLIQFHAKQHISDLIEIELPITISGGATVLILLRATITTPELQLSQDCIDFGEVVCGYRKTVTIQFTNPGSVSCDWSYMSATNDACTKKQYKHVSNSLVSNFEMFPSKGSISPQDKIHVKVCFSPRDKGGFTMSFPIKINMNSKSVLLRLSGTGVRPIITFEPETISVGPAQPFSDGVYSRFSICNRIKYPIEIVAIDFDQQFQEEEDILRQVHRDTAAPIFLAARELGASLPEILYEMPLPSPTEGKAMQDFFPPSNAGHAPTSVFQSHQQLQSQGHQTQFLTQPSLQASPNHTFSITTQSSQQRREQNDDPIDAASVLRRGNTSDHESLTDATARSHKSNSNGFAILTNQGPISNHLSTMPESSGPTMTDPIYSVIVHGPPFSGRTCQAKRIANTYGKHYINIDEELELRFPLLHSNFTNIDTANVRKEGTSGRNFEDDDHSSMVQLRDRTNLHSKDGKDEDTDSKLLEPVDDSYLAVSEETILDILKHKIHPHGVVIDGLESKFVGCISLLKTLLRYLTENGRRLVVFNFGLDVSKIRQREVVVQRMFAEKELESLQIKELSEDEYDLLGDQERTCYDLAMRIYKKRAKEIEDRHRVERCHLEDAICKPGDRKTEDSRLKGRKKSKTPTGRAFAPEKHERTAHPGKLDTRIVKTNKVPPSPKGPRKTLGERFERVNEKEVKASEKADRANASSTEKEAGEDAMSRFGITEDTFLSDITFRRTESYFATLETFYGIMKDSDKSVTAIKNYPLTVMGVADKKMKPGKTIGVAEQLASPLPQSISLIGTDMDQHILEDPSVNFHDINVNSIDEDSVFKTASEYIHPQNDENGYKEAFDQPHSSVLEQVYYLPQDRLIPQSNRIFTLLPSSMIFDDGDQPIFDPTTANTVLSSTTAPTNTIILPASSTKSEPLNRSQTYESQKQDSRRTRSILKPSDEIKQTVSEQDEDIERETIPKFRWILNPGESRELCVKFSPTEIGKFEQSLNFESVGARGHFSVQCAGFCQYPHINTDFKKMFSKWRRHKDEKIAIHGEYISSIGQYEFGPLLISKSREKYQERFPENKTIFNIINSSSFEAKVSFALRNDSKGEVFFFEPAVMDLAPLQAQSVSVWAYPKTNNHFEDIFIICVKDNPEPYSFKVSCIGVKPELEVDKKTLSFDKLLLSRSERREIKLRNPTHMPVVWKLAGIDALGDEFTISPVEGTVESFQEIAITAEFRGIKPIVIKRVIHLEVYDVEKIGGTFQDVPIVVTAEAYDISMDLHFSKGFEGGLDFGVLKVLEEGKHLCTLKNKGKYEVGFRFLFEGVEFGDFFVLSPMQGIIQPSDKPFFVQIVFKANTELHIKDSSALRCIVFEPTTGEITASIPIKINARAVFSKFSVLPMRDLNFGALVHGSKASRQFIIENQGEFDFKYSIYKLVARAIEPKIGTKNKSHVRLGKLARAASPPPATKSISNRKEVFKPTDTLNSGAFTLFPTSGIVAAGTKQSITVEFHSDNPGHFDETIGVDVSDRSPEEGSDAMEYRLVGESCIPGINTTDFSSIFEEQSVCKRLELFTTQNNVYAEDDRIFHFGAYLVGQQVTVNFKISNPFKVPCDISLSTKPRGKSRTDSSDFAFDVETKKLTIPSHEYRYVSVIFHPASIQPYAGIFEATVENVQDGRNKTLSFELRGEGTLPRIVVDWPILKSKAGLPLLKFKKLLLNTQQTLPIVLRNDGIIPARFKLEWTYKDTEDFECPMLYDTHHLKPQEQRTVEVKCRPMSVKKFEGELRLKIMDNTFEDSSLQLVGEGYLDDLTFEGLSDDSENEIIFGDCFIDECKQKSFKLRNHSSEWVRIFISESSDFVFNPTILHIKPRGDRDVCVTFSPKQTQEIQHAPITVKSGKLRFQSPPDLEWDSGMKVVRWIGSDGQNSKLSLPRKVLEQYVEPTYEAISPLSEYTLLLSAFSDYSMYECDQNHINFKSTLMYQSRVHRFSLRNSGKVILKFAFVICLEDGTTVDSSDLCPFSINPASGTIPLNESLMITVRFSPIDVGDYCNSIVCSIPNLGKDAKPLSLTVRGTSLRPLCHFELEDSDYLTSERRNPDCDLNNTVPAILDPNIRVIEFSSCGVRGKNIRRFYIVNPTAMSYEFMWHPEVQGHTKFFKCLNSRGIVASNKKSEIVFEFTPESTEIKLYGQYTNLQFLNTQESLWIFTIPEHQIQVQFLLVGQAVEPKVYVDHTGINFKSVLVGRQVKEIANLINRENVSFSYSFSDISDEIGHQGTPILHVLPNSGIIPACSQVPIQITFAPPSEKSFNFNLQCNIRKKSLPVTINVKGEGYEIHDSLHLETVYGSSLELASSTTIDNIVDFGQVQINEKRVKRICIVNSGIFNFDFSWKLTLKSAGLVTIKPEVGTVLKGDRMWCEIAFIPTTTVEIKGVRAVCSVVNGHTYPLTIQGTGVKPLLKFSESSVDFGSHFVFGSGMTAAVAPIQITNVDIYDITFDIVTSDLQWLEIQRGVLTLAPGESTQYTFSFVPRQSGYFSGVIKFEINGLSYIDFPVKGEAIEHRIETDSRQLSFGALRIGQTSTRSVKIFNKSKLPTLFSIGPSSVVENLLNYGIHISQVNNILLKPKSSIGMDLKFVPHHRIPAFTEELRVEAPGVAYPLFAITGACQGIDVRLENDIVTLGAVVQQSSITRRIQLQNIGEIGTKFHWNSKKFLPDFSISPSEGYISPGMEIPLEITFHPIEINPDVRYENISCEIEGSANLYLTLTGMCIPQPVQNDAIKFSTPVRSPDTKSIPISNKTSNVWHIRPIIDNEYWSGAEVIAVEPGQSKMFDITFNPLETIGSGEGGRHEGSVFFPLPDGSGILHKLYGTVDKPLSAGNINREIPSKTSFTEVLNVGNWLKRPQRLRAIIEVLKPDPSIVIKGNDFVDLSPLLSKDYKLTFYAYKEGVTNIKIIFKNETSQEYISYSLTYKSTAPGVIACYDMTTAVRQTSTHDITISNPLSTPALFSGSSNNLDVIAPHSFTIQPKSEGICTIEFLPLIPKEASARITLSSVDLGLYQYDLRLISLAAQPERTLQFKVGFGSSQVQTFRFTSFSKVRTDFTCKIDNTEFTVEKSVSVAAATIGGVEVSVDVIYEPSKLGDTRTQLIISSPLGGDYICPLNGHCAAPRPQGPILIKSGSPSILSFKNVLSTSATFNFVVDNPIFVVKAAETVASKKLIQLSIGFKPPATGTTSTSAAFGAAIMQNQLGNSVTSKSSTHKVGKLTITHTMSNMTWVYYLRYVS</sequence>
<name>F4P9H3_BATDJ</name>
<accession>F4P9H3</accession>
<dbReference type="GeneID" id="18239169"/>
<feature type="domain" description="HYDIN/VesB/CFA65-like Ig-like" evidence="8">
    <location>
        <begin position="457"/>
        <end position="554"/>
    </location>
</feature>
<comment type="subcellular location">
    <subcellularLocation>
        <location evidence="1">Cell projection</location>
        <location evidence="1">Cilium</location>
    </subcellularLocation>
    <subcellularLocation>
        <location evidence="2">Cytoplasm</location>
    </subcellularLocation>
</comment>
<feature type="region of interest" description="Disordered" evidence="6">
    <location>
        <begin position="1915"/>
        <end position="1952"/>
    </location>
</feature>
<dbReference type="STRING" id="684364.F4P9H3"/>
<feature type="compositionally biased region" description="Low complexity" evidence="6">
    <location>
        <begin position="1751"/>
        <end position="1767"/>
    </location>
</feature>
<keyword evidence="5" id="KW-0966">Cell projection</keyword>
<organism evidence="9 10">
    <name type="scientific">Batrachochytrium dendrobatidis (strain JAM81 / FGSC 10211)</name>
    <name type="common">Frog chytrid fungus</name>
    <dbReference type="NCBI Taxonomy" id="684364"/>
    <lineage>
        <taxon>Eukaryota</taxon>
        <taxon>Fungi</taxon>
        <taxon>Fungi incertae sedis</taxon>
        <taxon>Chytridiomycota</taxon>
        <taxon>Chytridiomycota incertae sedis</taxon>
        <taxon>Chytridiomycetes</taxon>
        <taxon>Rhizophydiales</taxon>
        <taxon>Rhizophydiales incertae sedis</taxon>
        <taxon>Batrachochytrium</taxon>
    </lineage>
</organism>
<feature type="region of interest" description="Disordered" evidence="6">
    <location>
        <begin position="1731"/>
        <end position="1827"/>
    </location>
</feature>
<evidence type="ECO:0000313" key="9">
    <source>
        <dbReference type="EMBL" id="EGF78316.1"/>
    </source>
</evidence>
<dbReference type="Pfam" id="PF22065">
    <property type="entry name" value="Cep192_D7"/>
    <property type="match status" value="1"/>
</dbReference>
<feature type="compositionally biased region" description="Polar residues" evidence="6">
    <location>
        <begin position="2386"/>
        <end position="2404"/>
    </location>
</feature>
<dbReference type="InParanoid" id="F4P9H3"/>
<proteinExistence type="predicted"/>
<feature type="region of interest" description="Disordered" evidence="6">
    <location>
        <begin position="2386"/>
        <end position="2431"/>
    </location>
</feature>